<name>A0A1Y1VSF2_9FUNG</name>
<gene>
    <name evidence="2" type="ORF">DL89DRAFT_42272</name>
</gene>
<accession>A0A1Y1VSF2</accession>
<evidence type="ECO:0000313" key="2">
    <source>
        <dbReference type="EMBL" id="ORX64221.1"/>
    </source>
</evidence>
<protein>
    <submittedName>
        <fullName evidence="2">Uncharacterized protein</fullName>
    </submittedName>
</protein>
<feature type="transmembrane region" description="Helical" evidence="1">
    <location>
        <begin position="12"/>
        <end position="30"/>
    </location>
</feature>
<dbReference type="RefSeq" id="XP_040739200.1">
    <property type="nucleotide sequence ID" value="XM_040891645.1"/>
</dbReference>
<comment type="caution">
    <text evidence="2">The sequence shown here is derived from an EMBL/GenBank/DDBJ whole genome shotgun (WGS) entry which is preliminary data.</text>
</comment>
<dbReference type="AlphaFoldDB" id="A0A1Y1VSF2"/>
<keyword evidence="1" id="KW-0812">Transmembrane</keyword>
<sequence>MPLGQETTKHMVSKVVAAVLGTALAISYSPGWLHIEYSKGEVSIDAIFIFSDIVLFIYCTLVPGTSHIAPGPYALSAAGTACCQYAAVPVSRRMAPLLSHIEHSPIHHGCSE</sequence>
<reference evidence="2 3" key="1">
    <citation type="submission" date="2016-07" db="EMBL/GenBank/DDBJ databases">
        <title>Pervasive Adenine N6-methylation of Active Genes in Fungi.</title>
        <authorList>
            <consortium name="DOE Joint Genome Institute"/>
            <person name="Mondo S.J."/>
            <person name="Dannebaum R.O."/>
            <person name="Kuo R.C."/>
            <person name="Labutti K."/>
            <person name="Haridas S."/>
            <person name="Kuo A."/>
            <person name="Salamov A."/>
            <person name="Ahrendt S.R."/>
            <person name="Lipzen A."/>
            <person name="Sullivan W."/>
            <person name="Andreopoulos W.B."/>
            <person name="Clum A."/>
            <person name="Lindquist E."/>
            <person name="Daum C."/>
            <person name="Ramamoorthy G.K."/>
            <person name="Gryganskyi A."/>
            <person name="Culley D."/>
            <person name="Magnuson J.K."/>
            <person name="James T.Y."/>
            <person name="O'Malley M.A."/>
            <person name="Stajich J.E."/>
            <person name="Spatafora J.W."/>
            <person name="Visel A."/>
            <person name="Grigoriev I.V."/>
        </authorList>
    </citation>
    <scope>NUCLEOTIDE SEQUENCE [LARGE SCALE GENOMIC DNA]</scope>
    <source>
        <strain evidence="2 3">ATCC 12442</strain>
    </source>
</reference>
<feature type="transmembrane region" description="Helical" evidence="1">
    <location>
        <begin position="42"/>
        <end position="61"/>
    </location>
</feature>
<organism evidence="2 3">
    <name type="scientific">Linderina pennispora</name>
    <dbReference type="NCBI Taxonomy" id="61395"/>
    <lineage>
        <taxon>Eukaryota</taxon>
        <taxon>Fungi</taxon>
        <taxon>Fungi incertae sedis</taxon>
        <taxon>Zoopagomycota</taxon>
        <taxon>Kickxellomycotina</taxon>
        <taxon>Kickxellomycetes</taxon>
        <taxon>Kickxellales</taxon>
        <taxon>Kickxellaceae</taxon>
        <taxon>Linderina</taxon>
    </lineage>
</organism>
<dbReference type="EMBL" id="MCFD01000114">
    <property type="protein sequence ID" value="ORX64221.1"/>
    <property type="molecule type" value="Genomic_DNA"/>
</dbReference>
<dbReference type="Proteomes" id="UP000193922">
    <property type="component" value="Unassembled WGS sequence"/>
</dbReference>
<proteinExistence type="predicted"/>
<evidence type="ECO:0000313" key="3">
    <source>
        <dbReference type="Proteomes" id="UP000193922"/>
    </source>
</evidence>
<dbReference type="GeneID" id="63808293"/>
<keyword evidence="1" id="KW-0472">Membrane</keyword>
<evidence type="ECO:0000256" key="1">
    <source>
        <dbReference type="SAM" id="Phobius"/>
    </source>
</evidence>
<keyword evidence="3" id="KW-1185">Reference proteome</keyword>
<keyword evidence="1" id="KW-1133">Transmembrane helix</keyword>